<dbReference type="PROSITE" id="PS00012">
    <property type="entry name" value="PHOSPHOPANTETHEINE"/>
    <property type="match status" value="2"/>
</dbReference>
<dbReference type="FunFam" id="3.30.559.30:FF:000001">
    <property type="entry name" value="Non-ribosomal peptide synthetase"/>
    <property type="match status" value="1"/>
</dbReference>
<dbReference type="InterPro" id="IPR045851">
    <property type="entry name" value="AMP-bd_C_sf"/>
</dbReference>
<dbReference type="KEGG" id="lab:LA76x_2692"/>
<dbReference type="SUPFAM" id="SSF56801">
    <property type="entry name" value="Acetyl-CoA synthetase-like"/>
    <property type="match status" value="4"/>
</dbReference>
<gene>
    <name evidence="8" type="primary">dltA</name>
    <name evidence="8" type="ORF">LA76x_2692</name>
</gene>
<dbReference type="SUPFAM" id="SSF47336">
    <property type="entry name" value="ACP-like"/>
    <property type="match status" value="4"/>
</dbReference>
<dbReference type="FunFam" id="3.40.50.12780:FF:000012">
    <property type="entry name" value="Non-ribosomal peptide synthetase"/>
    <property type="match status" value="2"/>
</dbReference>
<dbReference type="Gene3D" id="3.40.50.1820">
    <property type="entry name" value="alpha/beta hydrolase"/>
    <property type="match status" value="1"/>
</dbReference>
<feature type="domain" description="Carrier" evidence="7">
    <location>
        <begin position="5088"/>
        <end position="5163"/>
    </location>
</feature>
<dbReference type="SMART" id="SM00824">
    <property type="entry name" value="PKS_TE"/>
    <property type="match status" value="1"/>
</dbReference>
<dbReference type="GO" id="GO:0016874">
    <property type="term" value="F:ligase activity"/>
    <property type="evidence" value="ECO:0007669"/>
    <property type="project" value="UniProtKB-KW"/>
</dbReference>
<dbReference type="EC" id="6.1.1.13" evidence="8"/>
<dbReference type="FunFam" id="1.10.1200.10:FF:000005">
    <property type="entry name" value="Nonribosomal peptide synthetase 1"/>
    <property type="match status" value="3"/>
</dbReference>
<dbReference type="CDD" id="cd17646">
    <property type="entry name" value="A_NRPS_AB3403-like"/>
    <property type="match status" value="1"/>
</dbReference>
<feature type="domain" description="Carrier" evidence="7">
    <location>
        <begin position="2012"/>
        <end position="2086"/>
    </location>
</feature>
<dbReference type="InterPro" id="IPR001242">
    <property type="entry name" value="Condensation_dom"/>
</dbReference>
<dbReference type="EMBL" id="CP011129">
    <property type="protein sequence ID" value="ALN80822.1"/>
    <property type="molecule type" value="Genomic_DNA"/>
</dbReference>
<dbReference type="Pfam" id="PF00550">
    <property type="entry name" value="PP-binding"/>
    <property type="match status" value="4"/>
</dbReference>
<dbReference type="GO" id="GO:0044550">
    <property type="term" value="P:secondary metabolite biosynthetic process"/>
    <property type="evidence" value="ECO:0007669"/>
    <property type="project" value="UniProtKB-ARBA"/>
</dbReference>
<evidence type="ECO:0000256" key="3">
    <source>
        <dbReference type="ARBA" id="ARBA00022450"/>
    </source>
</evidence>
<dbReference type="RefSeq" id="WP_057918031.1">
    <property type="nucleotide sequence ID" value="NZ_CP011129.1"/>
</dbReference>
<dbReference type="Gene3D" id="3.30.559.30">
    <property type="entry name" value="Nonribosomal peptide synthetase, condensation domain"/>
    <property type="match status" value="6"/>
</dbReference>
<dbReference type="PROSITE" id="PS50075">
    <property type="entry name" value="CARRIER"/>
    <property type="match status" value="4"/>
</dbReference>
<dbReference type="InterPro" id="IPR010071">
    <property type="entry name" value="AA_adenyl_dom"/>
</dbReference>
<dbReference type="NCBIfam" id="TIGR01720">
    <property type="entry name" value="NRPS-para261"/>
    <property type="match status" value="2"/>
</dbReference>
<dbReference type="CDD" id="cd19543">
    <property type="entry name" value="DCL_NRPS"/>
    <property type="match status" value="3"/>
</dbReference>
<evidence type="ECO:0000256" key="5">
    <source>
        <dbReference type="ARBA" id="ARBA00022598"/>
    </source>
</evidence>
<dbReference type="Pfam" id="PF00668">
    <property type="entry name" value="Condensation"/>
    <property type="match status" value="6"/>
</dbReference>
<dbReference type="GO" id="GO:0031177">
    <property type="term" value="F:phosphopantetheine binding"/>
    <property type="evidence" value="ECO:0007669"/>
    <property type="project" value="InterPro"/>
</dbReference>
<dbReference type="PANTHER" id="PTHR45527:SF1">
    <property type="entry name" value="FATTY ACID SYNTHASE"/>
    <property type="match status" value="1"/>
</dbReference>
<dbReference type="InterPro" id="IPR020845">
    <property type="entry name" value="AMP-binding_CS"/>
</dbReference>
<dbReference type="CDD" id="cd12117">
    <property type="entry name" value="A_NRPS_Srf_like"/>
    <property type="match status" value="1"/>
</dbReference>
<dbReference type="Proteomes" id="UP000060787">
    <property type="component" value="Chromosome"/>
</dbReference>
<evidence type="ECO:0000313" key="9">
    <source>
        <dbReference type="Proteomes" id="UP000060787"/>
    </source>
</evidence>
<feature type="domain" description="Carrier" evidence="7">
    <location>
        <begin position="3556"/>
        <end position="3630"/>
    </location>
</feature>
<dbReference type="CDD" id="cd19540">
    <property type="entry name" value="LCL_NRPS-like"/>
    <property type="match status" value="1"/>
</dbReference>
<sequence length="5430" mass="592121">MRNSQIEDLLPLSPLQHGFLFHALYDQEVQDSYVVQMVFALDGALDAAALQAAAQALLRRHASLRAAFVHHKIKEPVQVIQREVELPWREIDLGGLPADERASALAQAIADDQQQRFELTRAPLLRFVLVRESATRHYLLFTSHHILLDGWSSPILLQELFALYRNGADAQALPRVTPYRDYMRWLTSRDAAAARSAWRDAFAGFEEPSRIAPATTSPAVPDTLRIDLPDALVQSLTRLTRGLGVTLNTVVQAAWGLLLGRLTHRRDVAFGTTVSGRPPELAGVEQMVGLFINTLPLRLQWRPDESVRELLVRLQSEQSALLDHQHLGLTEIQRLAGHTELFDTLVVLENFPVGDDADDAPDALRIALHSHHGGDTSHYPVGLALIPGQPYQLKLSYRPDLFTRDEVLRLGGRYQRLLEAFVADAQQPVGRIELLDAAEATQVLRDWNATEHAVPAQTLAELLSAQAARTPDAIAVVFEDETLSYAELDARANRLAHRLIAAGIGPEDLVGVALPRSLELVVALCAVLKSGAAYLPLDTDYPSDRLAHMIADAAPVRVLTRGDVVERLPAHEGLLCVDDASFVASLDGFPSTAPDDSERTRPLHLDHPAYVIYTSGSTGTPKGAVIPHRGIVNRLAWMQGEYGLQADDAVLQKTPTSFDVSVWELFWPLLHGARLVVARPDGHRDLAYLASLIQGEQVTTVHFVASMLEIFVQEPSAAACTSLRRIVCGGEALSADLHRRVAAHIGRPLHHSYGPTEVSIGVTAWPCRAIEDGPIPIGGPIWNTRLYVLDNALRPVPAGVTGELYIAGPGLARGYLGRAALSAERFVADPFVAGERMYRSGDLASWREDGVIVHRGRVDHQVKLRGFRIELGEIEAELARAGYPRNSAIVREDRPGQKQIVAYVVSSSEVNREALRETLAARLPEYMVPAAIVVLDALPQLPNGKLDRKALPAPDFVPASQRAPRNPREQTLCALFAEVLGLSDEHAARLGIDDSFFVLGGHSLLAIRLISRIRAELDVELSIRRLFEHPTVAGLATALDPAQHRRLALRPMPRPQTLPLSFAQRRLWFLHQFEGPSATYNMPLALRLDGELNVDALRAALADLCERHESLRTVFPAGEVPSQHVLDHAAPTLDLIDSDEAGLAHALSTAAAYAFDLRHEIPLRATLVRLGPQQHALLLLLHHIAGDGASLAPLARDLAEAYAARLDGGAPIRAPLPVQYADYTLWQQQLLGDENDPDSLIAAQVAYWRDTLAGLPEQIELPSDRPRPPRASYRGGQCGFALDAGTHARLRAIARRHHATLFMVLQAALAATLTRLGAGTDLAIGTPVAGRQDAALHELVGLFLNTLVLRTDTSGNPRFSELLARVRATDLAAFEHQDLPFEQLVDTLKPERSLSHHPLFQVLLVLQNTEQAELQLPGLHARAAEFALDVAKFDLSFAFCERYNPTGQAGGLDGALEYASDLFDPATAEAIALRLQRMLVAVAEDDSRPIGAVELLDEAERQRLLRDCNDTAHTIELESVAAAFERQVASNPQAIAVVGDGIEWSYAELDRRAEALAHELRRRGAAAERGVALLLQRSPDLVVAVLAVLKTGAYYLPLHEQHPDERLNQLLAETDAALLIADASVDGRSIALADPLRLDAFDFSRNEPRTRRATIHPEQLAYVMYTSGSTGVPKGVAVRQRDVVEFARDRRFASGHETVLLHSTHAFDASTYELWVPLLNGGRIVVAPVAASDGRDFQRLIEAYGVRSLWLTAGLFHEFAESAPELFAGLRQVLAGGDVLSTEAIRRLQARHPQLRIVNGYGPTETTTFALTCAVPTLQPQARSVPIGAPLDNMQVYVLDEALQPVPVGVPGELYIAGAGLARGYLRRPALSAERFLANPFAIGQRMYRSGDRVRWRGDGQIDYLGRADQQVKLRGFRIELGEIEAALTQAGYAQNAVIVREDRPGQKQLVAYVVGDAIDSEALRHALAERLPEYMLPAAFVALTALPLTANGKLDRKTLPAPDFAPASMREPRTATETALCALFAQVLGLERVGIDDSFFALGGDSIGSIQLVARARRAGLRFSARDVFQHASVQALAQVATTLVEADAVEVEAPVGVLPATPIMRWLLERRGPLDRFSQSMLLRVPALKHEPLQAALQDLIDHHHALRLRLAGDDTLEILPVGSVDAEACLQRIDLAGLSGEAREAAMQDAAEAAQRRLAPHDGRLLQAVWFDDGEDSRLWLAIHHLAVDGVSWRILVPDLQAAWETRSEARVPALEAVPTSLRHWALALPTLAEARRHELPFWQAMQDGHDPRLSARALDPQRDTSATQRGLWLRLEADTTRVLLTRATERIHGRINDVLLTAFALALADWRRRRGLDEADTVRFDLEGHGREAILDGADLSRTVGWFTSLFPLQLSLPRGEREAALRGGAPLERALKSVKEQLRRLPDHGIGYGLLRYLSDAGRDALQSLPPSQIGFNYLGRFSVAGNGTHEPHWTLADEAPLGGDGDEARPLAHALDLNASTEDGAEGPVLCAGWSWAGELFEEDAIRDLAETWFAVLRRIAETVADTERHLLTPSDVPLTALDQAQIETIEAAQPPLLDLLPLSPLQHGFLFHAVYDQDASTPTAAASDSYVVQMAFTLEGALDVAALRRAAQALLQRHPNLRAAFVHQDLAAPVQAIPRDAVLPWRSIALEGGADNRAAELEGLLHEDRAQGFDLERGPLLRFTLVREHEHLHRLVLTNHHIVFDGWSLPILLEELFALYANGGDIEALPRVAPYRDYLAWLSNRDRVAAQAAWRDYLDGVDEATRVAGSAHAGAATQVLTEHLPEALSCQLGHQARRLGLTLNTLTQAAWALLLGRITGRDDVVFGTTVSGRPPELAGIERMVGLFINTVPVRVRLHPGQSLESLLQSVQAGQSAMLEHQHLSLPEVQKQAGIGELFDTLTVFENYPIDENAFGDDGASVAGAALRIGRHSQHGGDASHYPLGLAVMPGDTLRLSLSYRDDAFHADQASQLLGAYLRILEAIAHDPDRSVGRVELLDEAARERLLRSFNATASATASATTDGAALHELFEAQAARTPNAAALIGADSELDYLALERRANRLAHVLIARGLGAEDRVAVALPRSPDAIVALLAVLKSGAVYLPLDPEHPLERIGHILGDAHPALLIGDVGFAARLHTLEYAVPLLAIDAPATRELMQLASERAPRDSDRRCALRDHHSAYVIYTSGSTGQPKGVVVEHRQAVNSIRARAARYAPHRSAVLLPSLAFDASLAAIFGSLAIGASLVVPASGLEHDPQALAALVQRHRVEQWISGPGLYAAALEHGDALASLRSVVLGGEAIAPSVRQRHAERVAPARLYNEYGPTEAAIWCASADVGAAEVSELACIGGPITNTAFYVLDGALQPVPVGMAGELYIAGAGIARGYLGRAALSAERFVANPFEPGARMYRSGDRVRWRDDGQLDYLGRVDQQVKIRGYRIELGEIEAALAQAGHARNAVVVREDRPGQKQLVAYLVGGHADASALRETLARQLPDYMVPAAFVALDRLPVTPNGKLDRKALPAPDFATGSREPRNTVETLLCQLFAQVLGLERVGIDDSFFALGGDSIGSIQLVSRARRAGLRFSARDVFQQQSVQALARVAAAIDGADAAPMEAPVGVLPATPIMRWLLEQDGSFDHFAQSMLLQVPLLQREPLITALQDLIDHHDALRLRLKAGDVLEIGAVGSVAAISCLNHVDLHGLDAQTRAWTIGRHAQAAQERLSPREGQMLQAVWFDDGEDSRLFLALHHLVVDGVSWRILIPDLQAAWEARSAGRAAELEAVPTSLRHWALALPKAAAQRSGELPFWRSMLEGIDPPLATRTLDPQGDAGAVRHSLGLRLQPEVTRALLTRATERINGRINDVLLCAFALAVAEWRQRYLGIDLDTVRFELEGHGREAIVDGADLSRTVGWFTSQFPLQLSLAEIERGAALSGGPELERALKSIKEQLRRLPDQGIGYGLLRYLDPVAGAALSALPAPQIGFNYLGRFAVAGATGQQHWAPAAEVLLDGPSDAARGLAHALDLNATTEDGPHGPVLCAAWSWDGALFDEIAVRDLAETWFAVLRRIAATVAAGEHRLLTPSDLPLTALEQRQIETIEAAHPRLLDVLPLSPLQHGFLFHTLYDEQAQDRYIVQMAFTLSGPLDAARLRRAAQALLERHPNLRAAFLHHGLREPVQAIPCEVELPWQEHALDGDEASRESALEVLLGEDQRHRFELGHGPLLRFTLIRDGSDRDGNSARHHLLFTSHHILLDGWSSPMLLQELFALYRNDGDATALPQVAPYRDYLSWLSMRDRERSAAAWREALAGLAEPTRLVAASTAATVPSALSLRLPASLGDALALQARRHQLTLNTLVQAAWAIVLGHLTRRDDVVFGVTVSGRPPDVAGIERMIGLFINTVPLRLQLRPQESLLELLQRLQLQQSGLLEHQHLSLAEIQRIGGLGELFDSLLVFENFPVEPSAIGHDGEQRDDIEIALRGNHGAAATHYPLGLSVTPPAPGQSLHLDLSYRPDLLDAARVRGIAGRFARALEAIAQAPDTRVAALDLLDDDEREQARQRNDTARAVPDASAIALFEAQVARTPDAVALMFGKQRIAYAELDRRADHLARRLQAEGIGPDSIVGLCVERSPDAVVGLLGILKAGGAYLALDPDYPAQRLAYMLGDARPVAVVTQASLRSRLPESSARLILIDSEDVVPDIPVRGSPLPEHLAYLLYTSGSTGRPKAVMGTHRNVASRLHWDIETDGEVEEIYAQKTTVNFIDVLWELFMPLIRGQRVLVLTREQATQPERLIEALAEAGATRIVLVPSLLRALLDSGIDLAARLPKLYYWSCSGEALSFELANRFKAALPNARLLNIYGTSEFWDATCFEARAEDSGDHGVPLGRLIDNMRAYVLDPFLRPVPVGAPGELYVAGNGLSRGYLRQAGLSAERFLANPFEPGARMYRSGDVVRWRGDGELEYLGRADHQLKIRGFRIEAGEIEALLAADDAVAQATVSVREDRPGQRQLVAYLVPAAGRQPDTQALREALAAQLPSHMLPSAWVAIERLPLLPNGKIDRKALPPADAPQRRASSTPQQQALCALFAEVLELDEVGIDDDFFELGGHSLLAPRLIGRIRATLGAELSTRALFETPTVAALAQRLAEPLQALSSLQPVLPIRTQGSLPPLFCLHPAGGLGWWYSGLARHIDPQRPIYALQGRGLVDGASVPERLEDVAEDCLAQIRALQPEGPYHLLGWSYGGVLAFEIAQRLQQAGEQVALLALLDSYLLTALPQFDPAANDKPRERILHEFLEHSGCDLAGYDAATPDYARAAQLLDGSIYSGFDAGQLERFIAATANDVAMLGRYLPRHRLRGELVYFNAAAGKGDGDPGAAEFQARVDGRVQVHDIACRHDEMAHPQHLAQIGRVLAQRYRI</sequence>
<dbReference type="InterPro" id="IPR009081">
    <property type="entry name" value="PP-bd_ACP"/>
</dbReference>
<dbReference type="InterPro" id="IPR006162">
    <property type="entry name" value="Ppantetheine_attach_site"/>
</dbReference>
<dbReference type="InterPro" id="IPR010060">
    <property type="entry name" value="NRPS_synth"/>
</dbReference>
<dbReference type="NCBIfam" id="NF003417">
    <property type="entry name" value="PRK04813.1"/>
    <property type="match status" value="4"/>
</dbReference>
<proteinExistence type="inferred from homology"/>
<dbReference type="FunFam" id="3.40.50.980:FF:000002">
    <property type="entry name" value="Enterobactin synthetase component F"/>
    <property type="match status" value="1"/>
</dbReference>
<dbReference type="FunFam" id="2.30.38.10:FF:000001">
    <property type="entry name" value="Non-ribosomal peptide synthetase PvdI"/>
    <property type="match status" value="4"/>
</dbReference>
<dbReference type="eggNOG" id="COG1020">
    <property type="taxonomic scope" value="Bacteria"/>
</dbReference>
<protein>
    <submittedName>
        <fullName evidence="8">D-alanine--poly(Phosphoribitol) ligase, subunit 1</fullName>
        <ecNumber evidence="8">6.1.1.13</ecNumber>
    </submittedName>
</protein>
<dbReference type="Gene3D" id="3.40.50.980">
    <property type="match status" value="8"/>
</dbReference>
<dbReference type="InterPro" id="IPR001031">
    <property type="entry name" value="Thioesterase"/>
</dbReference>
<keyword evidence="5 8" id="KW-0436">Ligase</keyword>
<evidence type="ECO:0000259" key="7">
    <source>
        <dbReference type="PROSITE" id="PS50075"/>
    </source>
</evidence>
<dbReference type="FunFam" id="3.30.300.30:FF:000010">
    <property type="entry name" value="Enterobactin synthetase component F"/>
    <property type="match status" value="4"/>
</dbReference>
<comment type="cofactor">
    <cofactor evidence="1">
        <name>pantetheine 4'-phosphate</name>
        <dbReference type="ChEBI" id="CHEBI:47942"/>
    </cofactor>
</comment>
<evidence type="ECO:0000256" key="1">
    <source>
        <dbReference type="ARBA" id="ARBA00001957"/>
    </source>
</evidence>
<dbReference type="NCBIfam" id="TIGR01733">
    <property type="entry name" value="AA-adenyl-dom"/>
    <property type="match status" value="4"/>
</dbReference>
<dbReference type="SMART" id="SM00823">
    <property type="entry name" value="PKS_PP"/>
    <property type="match status" value="4"/>
</dbReference>
<evidence type="ECO:0000313" key="8">
    <source>
        <dbReference type="EMBL" id="ALN80822.1"/>
    </source>
</evidence>
<dbReference type="FunFam" id="1.10.1200.10:FF:000016">
    <property type="entry name" value="Non-ribosomal peptide synthase"/>
    <property type="match status" value="1"/>
</dbReference>
<reference evidence="8 9" key="1">
    <citation type="journal article" date="2015" name="BMC Genomics">
        <title>Comparative genomics and metabolic profiling of the genus Lysobacter.</title>
        <authorList>
            <person name="de Bruijn I."/>
            <person name="Cheng X."/>
            <person name="de Jager V."/>
            <person name="Exposito R.G."/>
            <person name="Watrous J."/>
            <person name="Patel N."/>
            <person name="Postma J."/>
            <person name="Dorrestein P.C."/>
            <person name="Kobayashi D."/>
            <person name="Raaijmakers J.M."/>
        </authorList>
    </citation>
    <scope>NUCLEOTIDE SEQUENCE [LARGE SCALE GENOMIC DNA]</scope>
    <source>
        <strain evidence="8 9">76</strain>
    </source>
</reference>
<dbReference type="SUPFAM" id="SSF53474">
    <property type="entry name" value="alpha/beta-Hydrolases"/>
    <property type="match status" value="1"/>
</dbReference>
<keyword evidence="4" id="KW-0597">Phosphoprotein</keyword>
<dbReference type="Gene3D" id="3.30.300.30">
    <property type="match status" value="4"/>
</dbReference>
<dbReference type="InterPro" id="IPR025110">
    <property type="entry name" value="AMP-bd_C"/>
</dbReference>
<dbReference type="GO" id="GO:0072330">
    <property type="term" value="P:monocarboxylic acid biosynthetic process"/>
    <property type="evidence" value="ECO:0007669"/>
    <property type="project" value="UniProtKB-ARBA"/>
</dbReference>
<dbReference type="InterPro" id="IPR036736">
    <property type="entry name" value="ACP-like_sf"/>
</dbReference>
<dbReference type="Gene3D" id="1.10.1200.10">
    <property type="entry name" value="ACP-like"/>
    <property type="match status" value="3"/>
</dbReference>
<dbReference type="Gene3D" id="3.30.559.10">
    <property type="entry name" value="Chloramphenicol acetyltransferase-like domain"/>
    <property type="match status" value="6"/>
</dbReference>
<dbReference type="CDD" id="cd05930">
    <property type="entry name" value="A_NRPS"/>
    <property type="match status" value="2"/>
</dbReference>
<dbReference type="Pfam" id="PF00975">
    <property type="entry name" value="Thioesterase"/>
    <property type="match status" value="1"/>
</dbReference>
<dbReference type="PATRIC" id="fig|84531.8.peg.2704"/>
<comment type="similarity">
    <text evidence="2">Belongs to the ATP-dependent AMP-binding enzyme family.</text>
</comment>
<dbReference type="GO" id="GO:0043041">
    <property type="term" value="P:amino acid activation for nonribosomal peptide biosynthetic process"/>
    <property type="evidence" value="ECO:0007669"/>
    <property type="project" value="TreeGrafter"/>
</dbReference>
<feature type="domain" description="Carrier" evidence="7">
    <location>
        <begin position="963"/>
        <end position="1043"/>
    </location>
</feature>
<evidence type="ECO:0000256" key="6">
    <source>
        <dbReference type="ARBA" id="ARBA00022737"/>
    </source>
</evidence>
<keyword evidence="9" id="KW-1185">Reference proteome</keyword>
<evidence type="ECO:0000256" key="4">
    <source>
        <dbReference type="ARBA" id="ARBA00022553"/>
    </source>
</evidence>
<dbReference type="FunFam" id="3.40.50.980:FF:000001">
    <property type="entry name" value="Non-ribosomal peptide synthetase"/>
    <property type="match status" value="4"/>
</dbReference>
<dbReference type="PANTHER" id="PTHR45527">
    <property type="entry name" value="NONRIBOSOMAL PEPTIDE SYNTHETASE"/>
    <property type="match status" value="1"/>
</dbReference>
<dbReference type="Pfam" id="PF13193">
    <property type="entry name" value="AMP-binding_C"/>
    <property type="match status" value="4"/>
</dbReference>
<keyword evidence="6" id="KW-0677">Repeat</keyword>
<name>A0A0S2FBE9_LYSAN</name>
<organism evidence="8 9">
    <name type="scientific">Lysobacter antibioticus</name>
    <dbReference type="NCBI Taxonomy" id="84531"/>
    <lineage>
        <taxon>Bacteria</taxon>
        <taxon>Pseudomonadati</taxon>
        <taxon>Pseudomonadota</taxon>
        <taxon>Gammaproteobacteria</taxon>
        <taxon>Lysobacterales</taxon>
        <taxon>Lysobacteraceae</taxon>
        <taxon>Lysobacter</taxon>
    </lineage>
</organism>
<dbReference type="Gene3D" id="2.30.38.10">
    <property type="entry name" value="Luciferase, Domain 3"/>
    <property type="match status" value="4"/>
</dbReference>
<dbReference type="InterPro" id="IPR020806">
    <property type="entry name" value="PKS_PP-bd"/>
</dbReference>
<dbReference type="InterPro" id="IPR000873">
    <property type="entry name" value="AMP-dep_synth/lig_dom"/>
</dbReference>
<dbReference type="InterPro" id="IPR029058">
    <property type="entry name" value="AB_hydrolase_fold"/>
</dbReference>
<accession>A0A0S2FBE9</accession>
<dbReference type="InterPro" id="IPR023213">
    <property type="entry name" value="CAT-like_dom_sf"/>
</dbReference>
<dbReference type="STRING" id="84531.LA76x_2692"/>
<dbReference type="InterPro" id="IPR020802">
    <property type="entry name" value="TesA-like"/>
</dbReference>
<dbReference type="Pfam" id="PF00501">
    <property type="entry name" value="AMP-binding"/>
    <property type="match status" value="4"/>
</dbReference>
<keyword evidence="3" id="KW-0596">Phosphopantetheine</keyword>
<dbReference type="GO" id="GO:0005737">
    <property type="term" value="C:cytoplasm"/>
    <property type="evidence" value="ECO:0007669"/>
    <property type="project" value="TreeGrafter"/>
</dbReference>
<evidence type="ECO:0000256" key="2">
    <source>
        <dbReference type="ARBA" id="ARBA00006432"/>
    </source>
</evidence>
<dbReference type="PROSITE" id="PS00455">
    <property type="entry name" value="AMP_BINDING"/>
    <property type="match status" value="4"/>
</dbReference>
<dbReference type="SUPFAM" id="SSF52777">
    <property type="entry name" value="CoA-dependent acyltransferases"/>
    <property type="match status" value="12"/>
</dbReference>